<dbReference type="Pfam" id="PF13229">
    <property type="entry name" value="Beta_helix"/>
    <property type="match status" value="1"/>
</dbReference>
<keyword evidence="1" id="KW-0732">Signal</keyword>
<evidence type="ECO:0000259" key="2">
    <source>
        <dbReference type="Pfam" id="PF13229"/>
    </source>
</evidence>
<protein>
    <recommendedName>
        <fullName evidence="2">Right handed beta helix domain-containing protein</fullName>
    </recommendedName>
</protein>
<dbReference type="Proteomes" id="UP000094795">
    <property type="component" value="Unassembled WGS sequence"/>
</dbReference>
<evidence type="ECO:0000313" key="3">
    <source>
        <dbReference type="EMBL" id="OCW59255.1"/>
    </source>
</evidence>
<comment type="caution">
    <text evidence="3">The sequence shown here is derived from an EMBL/GenBank/DDBJ whole genome shotgun (WGS) entry which is preliminary data.</text>
</comment>
<dbReference type="InterPro" id="IPR006626">
    <property type="entry name" value="PbH1"/>
</dbReference>
<gene>
    <name evidence="3" type="ORF">AWJ14_09380</name>
</gene>
<evidence type="ECO:0000256" key="1">
    <source>
        <dbReference type="SAM" id="SignalP"/>
    </source>
</evidence>
<dbReference type="SMART" id="SM00710">
    <property type="entry name" value="PbH1"/>
    <property type="match status" value="4"/>
</dbReference>
<proteinExistence type="predicted"/>
<dbReference type="InterPro" id="IPR011050">
    <property type="entry name" value="Pectin_lyase_fold/virulence"/>
</dbReference>
<accession>A0A1C1Z0I3</accession>
<feature type="domain" description="Right handed beta helix" evidence="2">
    <location>
        <begin position="74"/>
        <end position="212"/>
    </location>
</feature>
<name>A0A1C1Z0I3_9HYPH</name>
<evidence type="ECO:0000313" key="4">
    <source>
        <dbReference type="Proteomes" id="UP000094795"/>
    </source>
</evidence>
<keyword evidence="4" id="KW-1185">Reference proteome</keyword>
<sequence length="359" mass="38711">MCALLLALAAAPALAEETRTCTPLTPPALISVGGCYVLEGDFEAQGQSDHAIIIDGVDAEIDLAGFRLKAAPSSSAAGIQAINSGSVKISNGAIEGFLFGIRSETDRQNSLVEISNVDISGGARGVFVQADEVRVHNTNVHDVTGYVNWPQAHSIGIEVNANSCDLRDNRVSDIYPVSTAEGIALSLSNPPLDCTITGNEIENGQQPRYGRSFGLWLGGRPRSEDLKITDNRVQGVTYAMMAFPTFNQQVTDNEFVVDCMPGDVSTYGDLTDHNSFVSSGRICRDKVAHLRDLAKAGSPEWNIRLAAALLEDQELGRRPTERCESLREAAEILEGLQDTMIQAKEQMLRVEGLLPYCSK</sequence>
<feature type="signal peptide" evidence="1">
    <location>
        <begin position="1"/>
        <end position="15"/>
    </location>
</feature>
<feature type="chain" id="PRO_5013266626" description="Right handed beta helix domain-containing protein" evidence="1">
    <location>
        <begin position="16"/>
        <end position="359"/>
    </location>
</feature>
<dbReference type="AlphaFoldDB" id="A0A1C1Z0I3"/>
<dbReference type="SUPFAM" id="SSF51126">
    <property type="entry name" value="Pectin lyase-like"/>
    <property type="match status" value="1"/>
</dbReference>
<reference evidence="3 4" key="1">
    <citation type="submission" date="2015-12" db="EMBL/GenBank/DDBJ databases">
        <authorList>
            <person name="Shamseldin A."/>
            <person name="Moawad H."/>
            <person name="Abd El-Rahim W.M."/>
            <person name="Sadowsky M.J."/>
        </authorList>
    </citation>
    <scope>NUCLEOTIDE SEQUENCE [LARGE SCALE GENOMIC DNA]</scope>
    <source>
        <strain evidence="3 4">JC234</strain>
    </source>
</reference>
<dbReference type="EMBL" id="LQZT01000001">
    <property type="protein sequence ID" value="OCW59255.1"/>
    <property type="molecule type" value="Genomic_DNA"/>
</dbReference>
<dbReference type="STRING" id="1480615.AWJ14_09380"/>
<dbReference type="InterPro" id="IPR039448">
    <property type="entry name" value="Beta_helix"/>
</dbReference>
<organism evidence="3 4">
    <name type="scientific">Hoeflea olei</name>
    <dbReference type="NCBI Taxonomy" id="1480615"/>
    <lineage>
        <taxon>Bacteria</taxon>
        <taxon>Pseudomonadati</taxon>
        <taxon>Pseudomonadota</taxon>
        <taxon>Alphaproteobacteria</taxon>
        <taxon>Hyphomicrobiales</taxon>
        <taxon>Rhizobiaceae</taxon>
        <taxon>Hoeflea</taxon>
    </lineage>
</organism>